<dbReference type="AlphaFoldDB" id="A0A314U9U2"/>
<comment type="caution">
    <text evidence="1">The sequence shown here is derived from an EMBL/GenBank/DDBJ whole genome shotgun (WGS) entry which is preliminary data.</text>
</comment>
<organism evidence="1 2">
    <name type="scientific">Prunus yedoensis var. nudiflora</name>
    <dbReference type="NCBI Taxonomy" id="2094558"/>
    <lineage>
        <taxon>Eukaryota</taxon>
        <taxon>Viridiplantae</taxon>
        <taxon>Streptophyta</taxon>
        <taxon>Embryophyta</taxon>
        <taxon>Tracheophyta</taxon>
        <taxon>Spermatophyta</taxon>
        <taxon>Magnoliopsida</taxon>
        <taxon>eudicotyledons</taxon>
        <taxon>Gunneridae</taxon>
        <taxon>Pentapetalae</taxon>
        <taxon>rosids</taxon>
        <taxon>fabids</taxon>
        <taxon>Rosales</taxon>
        <taxon>Rosaceae</taxon>
        <taxon>Amygdaloideae</taxon>
        <taxon>Amygdaleae</taxon>
        <taxon>Prunus</taxon>
    </lineage>
</organism>
<accession>A0A314U9U2</accession>
<proteinExistence type="predicted"/>
<reference evidence="1 2" key="1">
    <citation type="submission" date="2018-02" db="EMBL/GenBank/DDBJ databases">
        <title>Draft genome of wild Prunus yedoensis var. nudiflora.</title>
        <authorList>
            <person name="Baek S."/>
            <person name="Kim J.-H."/>
            <person name="Choi K."/>
            <person name="Kim G.-B."/>
            <person name="Cho A."/>
            <person name="Jang H."/>
            <person name="Shin C.-H."/>
            <person name="Yu H.-J."/>
            <person name="Mun J.-H."/>
        </authorList>
    </citation>
    <scope>NUCLEOTIDE SEQUENCE [LARGE SCALE GENOMIC DNA]</scope>
    <source>
        <strain evidence="2">cv. Jeju island</strain>
        <tissue evidence="1">Leaf</tissue>
    </source>
</reference>
<protein>
    <submittedName>
        <fullName evidence="1">Uncharacterized protein</fullName>
    </submittedName>
</protein>
<dbReference type="EMBL" id="PJQY01003833">
    <property type="protein sequence ID" value="PQM34113.1"/>
    <property type="molecule type" value="Genomic_DNA"/>
</dbReference>
<evidence type="ECO:0000313" key="2">
    <source>
        <dbReference type="Proteomes" id="UP000250321"/>
    </source>
</evidence>
<gene>
    <name evidence="1" type="ORF">Pyn_21923</name>
</gene>
<name>A0A314U9U2_PRUYE</name>
<dbReference type="Proteomes" id="UP000250321">
    <property type="component" value="Unassembled WGS sequence"/>
</dbReference>
<evidence type="ECO:0000313" key="1">
    <source>
        <dbReference type="EMBL" id="PQM34113.1"/>
    </source>
</evidence>
<sequence length="64" mass="7000">MLRGLECLRVDNRLRGCSNGQKGIGRSRIGQLCRRRIGNRCSEPDVFGEVELGLVAPEPEGGFA</sequence>
<keyword evidence="2" id="KW-1185">Reference proteome</keyword>